<dbReference type="RefSeq" id="WP_376841183.1">
    <property type="nucleotide sequence ID" value="NZ_JBHMAU010000074.1"/>
</dbReference>
<dbReference type="Proteomes" id="UP001589707">
    <property type="component" value="Unassembled WGS sequence"/>
</dbReference>
<organism evidence="3 4">
    <name type="scientific">Brevibacterium otitidis</name>
    <dbReference type="NCBI Taxonomy" id="53364"/>
    <lineage>
        <taxon>Bacteria</taxon>
        <taxon>Bacillati</taxon>
        <taxon>Actinomycetota</taxon>
        <taxon>Actinomycetes</taxon>
        <taxon>Micrococcales</taxon>
        <taxon>Brevibacteriaceae</taxon>
        <taxon>Brevibacterium</taxon>
    </lineage>
</organism>
<feature type="transmembrane region" description="Helical" evidence="2">
    <location>
        <begin position="179"/>
        <end position="200"/>
    </location>
</feature>
<name>A0ABV5X4B8_9MICO</name>
<evidence type="ECO:0008006" key="5">
    <source>
        <dbReference type="Google" id="ProtNLM"/>
    </source>
</evidence>
<sequence length="532" mass="58450">MSAQVPERRTRRWVWVCVLAAASLLFAAATIAAFRPGGYNSDVFFQLKQAEGLVPFNDWHPVIQAWLWQGLIALTGTPAAMLALQVGVLAAAAFGLSWYLYDTSGSRRISLLGLAVVACPWVLTFAGMLWKDSQMMVALFAAVSCTLLASRFPRAKWPLLAAGLLLLVYGVMVRKNAAFAAIPLAWLMTIVALTGTRLASWAARLRLPRTREGLRALWRPWAGLAAGTLVLAGLVAGGSKAVDVATQPEHTSQLTQVFLDDVAFTMSTAEIKQTAMPERLRTDLLQIRTTCPRTGGDHISDAYWRCYRPDAHPGYRKLDDADAIAQLWADQVTSHPLRYLRYRTLVYSRFLFATDYQFQTSMRKNSFGIRIADPQAHGILAAYVNDFGVQTLRWPFQTWFWFAAGFLALGLAGRMRSFRRTALCLSASSVIYLLGYFPIVPAFNFRYTYWSAAALTIVAALGIADALMRRRSATVPEAPAGRDVQAGRPAVPEAPDGEDVRAGRPAMPEAPDGEDVRADRPAMPEAPDGEGT</sequence>
<accession>A0ABV5X4B8</accession>
<feature type="transmembrane region" description="Helical" evidence="2">
    <location>
        <begin position="449"/>
        <end position="468"/>
    </location>
</feature>
<feature type="transmembrane region" description="Helical" evidence="2">
    <location>
        <begin position="157"/>
        <end position="173"/>
    </location>
</feature>
<feature type="region of interest" description="Disordered" evidence="1">
    <location>
        <begin position="478"/>
        <end position="532"/>
    </location>
</feature>
<keyword evidence="2" id="KW-0472">Membrane</keyword>
<keyword evidence="2" id="KW-1133">Transmembrane helix</keyword>
<keyword evidence="4" id="KW-1185">Reference proteome</keyword>
<protein>
    <recommendedName>
        <fullName evidence="5">Dolichyl-phosphate-mannose-protein mannosyltransferase</fullName>
    </recommendedName>
</protein>
<evidence type="ECO:0000256" key="1">
    <source>
        <dbReference type="SAM" id="MobiDB-lite"/>
    </source>
</evidence>
<dbReference type="EMBL" id="JBHMAU010000074">
    <property type="protein sequence ID" value="MFB9777275.1"/>
    <property type="molecule type" value="Genomic_DNA"/>
</dbReference>
<proteinExistence type="predicted"/>
<feature type="transmembrane region" description="Helical" evidence="2">
    <location>
        <begin position="135"/>
        <end position="150"/>
    </location>
</feature>
<evidence type="ECO:0000256" key="2">
    <source>
        <dbReference type="SAM" id="Phobius"/>
    </source>
</evidence>
<feature type="transmembrane region" description="Helical" evidence="2">
    <location>
        <begin position="12"/>
        <end position="34"/>
    </location>
</feature>
<gene>
    <name evidence="3" type="ORF">ACFFN1_12845</name>
</gene>
<keyword evidence="2" id="KW-0812">Transmembrane</keyword>
<reference evidence="3 4" key="1">
    <citation type="submission" date="2024-09" db="EMBL/GenBank/DDBJ databases">
        <authorList>
            <person name="Sun Q."/>
            <person name="Mori K."/>
        </authorList>
    </citation>
    <scope>NUCLEOTIDE SEQUENCE [LARGE SCALE GENOMIC DNA]</scope>
    <source>
        <strain evidence="3 4">JCM 11683</strain>
    </source>
</reference>
<evidence type="ECO:0000313" key="3">
    <source>
        <dbReference type="EMBL" id="MFB9777275.1"/>
    </source>
</evidence>
<feature type="transmembrane region" description="Helical" evidence="2">
    <location>
        <begin position="111"/>
        <end position="129"/>
    </location>
</feature>
<evidence type="ECO:0000313" key="4">
    <source>
        <dbReference type="Proteomes" id="UP001589707"/>
    </source>
</evidence>
<feature type="transmembrane region" description="Helical" evidence="2">
    <location>
        <begin position="422"/>
        <end position="443"/>
    </location>
</feature>
<feature type="transmembrane region" description="Helical" evidence="2">
    <location>
        <begin position="66"/>
        <end position="99"/>
    </location>
</feature>
<comment type="caution">
    <text evidence="3">The sequence shown here is derived from an EMBL/GenBank/DDBJ whole genome shotgun (WGS) entry which is preliminary data.</text>
</comment>